<accession>A0A9Q1E415</accession>
<evidence type="ECO:0000313" key="3">
    <source>
        <dbReference type="Proteomes" id="UP001152803"/>
    </source>
</evidence>
<dbReference type="PANTHER" id="PTHR21439">
    <property type="entry name" value="OXIDORED-NITRO DOMAIN-CONTAINING PROTEIN"/>
    <property type="match status" value="1"/>
</dbReference>
<gene>
    <name evidence="2" type="ORF">COCON_G00019260</name>
</gene>
<feature type="compositionally biased region" description="Low complexity" evidence="1">
    <location>
        <begin position="17"/>
        <end position="27"/>
    </location>
</feature>
<reference evidence="2" key="1">
    <citation type="journal article" date="2023" name="Science">
        <title>Genome structures resolve the early diversification of teleost fishes.</title>
        <authorList>
            <person name="Parey E."/>
            <person name="Louis A."/>
            <person name="Montfort J."/>
            <person name="Bouchez O."/>
            <person name="Roques C."/>
            <person name="Iampietro C."/>
            <person name="Lluch J."/>
            <person name="Castinel A."/>
            <person name="Donnadieu C."/>
            <person name="Desvignes T."/>
            <person name="Floi Bucao C."/>
            <person name="Jouanno E."/>
            <person name="Wen M."/>
            <person name="Mejri S."/>
            <person name="Dirks R."/>
            <person name="Jansen H."/>
            <person name="Henkel C."/>
            <person name="Chen W.J."/>
            <person name="Zahm M."/>
            <person name="Cabau C."/>
            <person name="Klopp C."/>
            <person name="Thompson A.W."/>
            <person name="Robinson-Rechavi M."/>
            <person name="Braasch I."/>
            <person name="Lecointre G."/>
            <person name="Bobe J."/>
            <person name="Postlethwait J.H."/>
            <person name="Berthelot C."/>
            <person name="Roest Crollius H."/>
            <person name="Guiguen Y."/>
        </authorList>
    </citation>
    <scope>NUCLEOTIDE SEQUENCE</scope>
    <source>
        <strain evidence="2">Concon-B</strain>
    </source>
</reference>
<proteinExistence type="predicted"/>
<comment type="caution">
    <text evidence="2">The sequence shown here is derived from an EMBL/GenBank/DDBJ whole genome shotgun (WGS) entry which is preliminary data.</text>
</comment>
<dbReference type="EMBL" id="JAFJMO010000001">
    <property type="protein sequence ID" value="KAJ8289267.1"/>
    <property type="molecule type" value="Genomic_DNA"/>
</dbReference>
<dbReference type="AlphaFoldDB" id="A0A9Q1E415"/>
<dbReference type="GO" id="GO:0005886">
    <property type="term" value="C:plasma membrane"/>
    <property type="evidence" value="ECO:0007669"/>
    <property type="project" value="TreeGrafter"/>
</dbReference>
<dbReference type="PANTHER" id="PTHR21439:SF0">
    <property type="entry name" value="PROTEIN OSCP1"/>
    <property type="match status" value="1"/>
</dbReference>
<keyword evidence="3" id="KW-1185">Reference proteome</keyword>
<name>A0A9Q1E415_CONCO</name>
<organism evidence="2 3">
    <name type="scientific">Conger conger</name>
    <name type="common">Conger eel</name>
    <name type="synonym">Muraena conger</name>
    <dbReference type="NCBI Taxonomy" id="82655"/>
    <lineage>
        <taxon>Eukaryota</taxon>
        <taxon>Metazoa</taxon>
        <taxon>Chordata</taxon>
        <taxon>Craniata</taxon>
        <taxon>Vertebrata</taxon>
        <taxon>Euteleostomi</taxon>
        <taxon>Actinopterygii</taxon>
        <taxon>Neopterygii</taxon>
        <taxon>Teleostei</taxon>
        <taxon>Anguilliformes</taxon>
        <taxon>Congridae</taxon>
        <taxon>Conger</taxon>
    </lineage>
</organism>
<dbReference type="GO" id="GO:0005737">
    <property type="term" value="C:cytoplasm"/>
    <property type="evidence" value="ECO:0007669"/>
    <property type="project" value="TreeGrafter"/>
</dbReference>
<evidence type="ECO:0000256" key="1">
    <source>
        <dbReference type="SAM" id="MobiDB-lite"/>
    </source>
</evidence>
<protein>
    <submittedName>
        <fullName evidence="2">Uncharacterized protein</fullName>
    </submittedName>
</protein>
<dbReference type="InterPro" id="IPR019332">
    <property type="entry name" value="OSCP1"/>
</dbReference>
<feature type="region of interest" description="Disordered" evidence="1">
    <location>
        <begin position="90"/>
        <end position="112"/>
    </location>
</feature>
<evidence type="ECO:0000313" key="2">
    <source>
        <dbReference type="EMBL" id="KAJ8289267.1"/>
    </source>
</evidence>
<dbReference type="Proteomes" id="UP001152803">
    <property type="component" value="Unassembled WGS sequence"/>
</dbReference>
<dbReference type="OrthoDB" id="2157380at2759"/>
<sequence>MPMRFSLSVSLTEKNGGAEPAGPAHGGLDVQRPPGGDSGFRVNLFATDEEEEEASMSRPEELSYEVINIQATKDQQANEELARIMGEFTEEAEASQAPSDKGADLLAMMDGL</sequence>
<feature type="region of interest" description="Disordered" evidence="1">
    <location>
        <begin position="1"/>
        <end position="41"/>
    </location>
</feature>